<dbReference type="InParanoid" id="W2S264"/>
<dbReference type="Proteomes" id="UP000030752">
    <property type="component" value="Unassembled WGS sequence"/>
</dbReference>
<dbReference type="Pfam" id="PF00149">
    <property type="entry name" value="Metallophos"/>
    <property type="match status" value="1"/>
</dbReference>
<dbReference type="FunFam" id="3.60.21.10:FF:000043">
    <property type="entry name" value="Ser/Thr protein phosphatase family"/>
    <property type="match status" value="1"/>
</dbReference>
<evidence type="ECO:0000313" key="6">
    <source>
        <dbReference type="Proteomes" id="UP000030752"/>
    </source>
</evidence>
<accession>W2S264</accession>
<dbReference type="HOGENOM" id="CLU_019028_0_0_1"/>
<feature type="region of interest" description="Disordered" evidence="1">
    <location>
        <begin position="470"/>
        <end position="513"/>
    </location>
</feature>
<evidence type="ECO:0000259" key="3">
    <source>
        <dbReference type="Pfam" id="PF00149"/>
    </source>
</evidence>
<organism evidence="5 6">
    <name type="scientific">Cyphellophora europaea (strain CBS 101466)</name>
    <name type="common">Phialophora europaea</name>
    <dbReference type="NCBI Taxonomy" id="1220924"/>
    <lineage>
        <taxon>Eukaryota</taxon>
        <taxon>Fungi</taxon>
        <taxon>Dikarya</taxon>
        <taxon>Ascomycota</taxon>
        <taxon>Pezizomycotina</taxon>
        <taxon>Eurotiomycetes</taxon>
        <taxon>Chaetothyriomycetidae</taxon>
        <taxon>Chaetothyriales</taxon>
        <taxon>Cyphellophoraceae</taxon>
        <taxon>Cyphellophora</taxon>
    </lineage>
</organism>
<dbReference type="VEuPathDB" id="FungiDB:HMPREF1541_01925"/>
<dbReference type="PANTHER" id="PTHR11575:SF43">
    <property type="entry name" value="SER_THR PROTEIN PHOSPHATASE FAMILY (AFU_ORTHOLOGUE AFUA_3G04160)"/>
    <property type="match status" value="1"/>
</dbReference>
<evidence type="ECO:0000256" key="1">
    <source>
        <dbReference type="SAM" id="MobiDB-lite"/>
    </source>
</evidence>
<dbReference type="Pfam" id="PF21953">
    <property type="entry name" value="NadN_nucleosid_C"/>
    <property type="match status" value="1"/>
</dbReference>
<dbReference type="InterPro" id="IPR029052">
    <property type="entry name" value="Metallo-depent_PP-like"/>
</dbReference>
<dbReference type="InterPro" id="IPR006179">
    <property type="entry name" value="5_nucleotidase/apyrase"/>
</dbReference>
<dbReference type="InterPro" id="IPR053828">
    <property type="entry name" value="Nucleosidase_C"/>
</dbReference>
<feature type="domain" description="Calcineurin-like phosphoesterase" evidence="3">
    <location>
        <begin position="41"/>
        <end position="265"/>
    </location>
</feature>
<keyword evidence="2" id="KW-0732">Signal</keyword>
<dbReference type="eggNOG" id="KOG4419">
    <property type="taxonomic scope" value="Eukaryota"/>
</dbReference>
<evidence type="ECO:0000313" key="5">
    <source>
        <dbReference type="EMBL" id="ETN42767.1"/>
    </source>
</evidence>
<proteinExistence type="predicted"/>
<sequence length="619" mass="69011">MLHVPVLAVVAALLQTGLASQPDAPKPYAAPLRDLRLGSVNFLHTTDTHGWHAGHLLEPSYAADWGDYIDFAGRMREKLEADGRDLLLVDTGDRIEGNGLYDASKPRGKYTFDIFKEQNIDLICSGNHELYKVTSASDEYNITVPAYKDSYLASNLDIFDPVKSKFVPLAAKFKKFTTKKQGVRIMSFGFIYNFQRNGNNTRVRPVKDTIQEPWFQEAIRDKDVDLFVVIGHSAVRSEEFDAIYKAIRSVKWDIPIHFFGGHFHIRDYRRYDSKAYGLASGRFMETIGFASIDGVSAKSKSAETLATPSFFRRYIDNNLFSFYHHSSTNASNFHSPRGKNVSSLIQHSRSALDLDHIYGCAPTNLWMARSPFPSNQSIYTWLNETVLPALEPSEQTYLSKPRLILLNTGAIRFDIFAGAFTRDSTFIVSPFTSTMRHIPAIPYSKAKQLVAILNSAGQIFLQATDGEVNPADLGPPMQRGRNNNVLAGPYDTSDLPAKPQSGIPAQKPLESDHERQALQPGYTTTDDGGTDGDDTVHSPISFYRVPNVVQSTVNPAGGLIPDDTPVDVVFNEFIQPYLLLALRFIGEVKDDADSKPWGGDRSFTEMMAGWIGDNWGKHC</sequence>
<dbReference type="GeneID" id="19969264"/>
<dbReference type="Gene3D" id="3.90.780.10">
    <property type="entry name" value="5'-Nucleotidase, C-terminal domain"/>
    <property type="match status" value="2"/>
</dbReference>
<dbReference type="PANTHER" id="PTHR11575">
    <property type="entry name" value="5'-NUCLEOTIDASE-RELATED"/>
    <property type="match status" value="1"/>
</dbReference>
<dbReference type="SUPFAM" id="SSF56300">
    <property type="entry name" value="Metallo-dependent phosphatases"/>
    <property type="match status" value="1"/>
</dbReference>
<dbReference type="GO" id="GO:0016787">
    <property type="term" value="F:hydrolase activity"/>
    <property type="evidence" value="ECO:0007669"/>
    <property type="project" value="InterPro"/>
</dbReference>
<dbReference type="InterPro" id="IPR014485">
    <property type="entry name" value="Pesterase_C1039"/>
</dbReference>
<dbReference type="FunCoup" id="W2S264">
    <property type="interactions" value="16"/>
</dbReference>
<dbReference type="OrthoDB" id="7722975at2759"/>
<dbReference type="SUPFAM" id="SSF55816">
    <property type="entry name" value="5'-nucleotidase (syn. UDP-sugar hydrolase), C-terminal domain"/>
    <property type="match status" value="1"/>
</dbReference>
<dbReference type="EMBL" id="KB822718">
    <property type="protein sequence ID" value="ETN42767.1"/>
    <property type="molecule type" value="Genomic_DNA"/>
</dbReference>
<dbReference type="GO" id="GO:0005829">
    <property type="term" value="C:cytosol"/>
    <property type="evidence" value="ECO:0007669"/>
    <property type="project" value="EnsemblFungi"/>
</dbReference>
<dbReference type="RefSeq" id="XP_008714503.1">
    <property type="nucleotide sequence ID" value="XM_008716281.1"/>
</dbReference>
<feature type="domain" description="Putative 5'-nucleotidase C-terminal" evidence="4">
    <location>
        <begin position="364"/>
        <end position="579"/>
    </location>
</feature>
<dbReference type="Gene3D" id="3.60.21.10">
    <property type="match status" value="1"/>
</dbReference>
<dbReference type="AlphaFoldDB" id="W2S264"/>
<dbReference type="GO" id="GO:0019677">
    <property type="term" value="P:NAD+ catabolic process"/>
    <property type="evidence" value="ECO:0007669"/>
    <property type="project" value="EnsemblFungi"/>
</dbReference>
<feature type="chain" id="PRO_5004824235" evidence="2">
    <location>
        <begin position="20"/>
        <end position="619"/>
    </location>
</feature>
<keyword evidence="6" id="KW-1185">Reference proteome</keyword>
<protein>
    <submittedName>
        <fullName evidence="5">Uncharacterized protein</fullName>
    </submittedName>
</protein>
<dbReference type="PIRSF" id="PIRSF017316">
    <property type="entry name" value="Pesterase_C1039"/>
    <property type="match status" value="1"/>
</dbReference>
<gene>
    <name evidence="5" type="ORF">HMPREF1541_01925</name>
</gene>
<evidence type="ECO:0000259" key="4">
    <source>
        <dbReference type="Pfam" id="PF21953"/>
    </source>
</evidence>
<reference evidence="5 6" key="1">
    <citation type="submission" date="2013-03" db="EMBL/GenBank/DDBJ databases">
        <title>The Genome Sequence of Phialophora europaea CBS 101466.</title>
        <authorList>
            <consortium name="The Broad Institute Genomics Platform"/>
            <person name="Cuomo C."/>
            <person name="de Hoog S."/>
            <person name="Gorbushina A."/>
            <person name="Walker B."/>
            <person name="Young S.K."/>
            <person name="Zeng Q."/>
            <person name="Gargeya S."/>
            <person name="Fitzgerald M."/>
            <person name="Haas B."/>
            <person name="Abouelleil A."/>
            <person name="Allen A.W."/>
            <person name="Alvarado L."/>
            <person name="Arachchi H.M."/>
            <person name="Berlin A.M."/>
            <person name="Chapman S.B."/>
            <person name="Gainer-Dewar J."/>
            <person name="Goldberg J."/>
            <person name="Griggs A."/>
            <person name="Gujja S."/>
            <person name="Hansen M."/>
            <person name="Howarth C."/>
            <person name="Imamovic A."/>
            <person name="Ireland A."/>
            <person name="Larimer J."/>
            <person name="McCowan C."/>
            <person name="Murphy C."/>
            <person name="Pearson M."/>
            <person name="Poon T.W."/>
            <person name="Priest M."/>
            <person name="Roberts A."/>
            <person name="Saif S."/>
            <person name="Shea T."/>
            <person name="Sisk P."/>
            <person name="Sykes S."/>
            <person name="Wortman J."/>
            <person name="Nusbaum C."/>
            <person name="Birren B."/>
        </authorList>
    </citation>
    <scope>NUCLEOTIDE SEQUENCE [LARGE SCALE GENOMIC DNA]</scope>
    <source>
        <strain evidence="5 6">CBS 101466</strain>
    </source>
</reference>
<dbReference type="InterPro" id="IPR004843">
    <property type="entry name" value="Calcineurin-like_PHP"/>
</dbReference>
<feature type="signal peptide" evidence="2">
    <location>
        <begin position="1"/>
        <end position="19"/>
    </location>
</feature>
<dbReference type="STRING" id="1220924.W2S264"/>
<name>W2S264_CYPE1</name>
<evidence type="ECO:0000256" key="2">
    <source>
        <dbReference type="SAM" id="SignalP"/>
    </source>
</evidence>
<dbReference type="GO" id="GO:0005576">
    <property type="term" value="C:extracellular region"/>
    <property type="evidence" value="ECO:0007669"/>
    <property type="project" value="EnsemblFungi"/>
</dbReference>
<dbReference type="InterPro" id="IPR036907">
    <property type="entry name" value="5'-Nucleotdase_C_sf"/>
</dbReference>